<dbReference type="SUPFAM" id="SSF103647">
    <property type="entry name" value="TSP type-3 repeat"/>
    <property type="match status" value="1"/>
</dbReference>
<evidence type="ECO:0000259" key="7">
    <source>
        <dbReference type="PROSITE" id="PS51272"/>
    </source>
</evidence>
<keyword evidence="2" id="KW-0964">Secreted</keyword>
<feature type="compositionally biased region" description="Acidic residues" evidence="5">
    <location>
        <begin position="1228"/>
        <end position="1239"/>
    </location>
</feature>
<dbReference type="PANTHER" id="PTHR37467:SF1">
    <property type="entry name" value="EXPORTED CALCIUM-BINDING GLYCOPROTEIN"/>
    <property type="match status" value="1"/>
</dbReference>
<evidence type="ECO:0000256" key="5">
    <source>
        <dbReference type="SAM" id="MobiDB-lite"/>
    </source>
</evidence>
<dbReference type="GO" id="GO:0030246">
    <property type="term" value="F:carbohydrate binding"/>
    <property type="evidence" value="ECO:0007669"/>
    <property type="project" value="InterPro"/>
</dbReference>
<feature type="domain" description="SLH" evidence="7">
    <location>
        <begin position="724"/>
        <end position="788"/>
    </location>
</feature>
<dbReference type="Proteomes" id="UP000005317">
    <property type="component" value="Unassembled WGS sequence"/>
</dbReference>
<dbReference type="Pfam" id="PF13620">
    <property type="entry name" value="CarboxypepD_reg"/>
    <property type="match status" value="1"/>
</dbReference>
<dbReference type="Gene3D" id="2.80.10.50">
    <property type="match status" value="1"/>
</dbReference>
<organism evidence="8 9">
    <name type="scientific">Thiothrix nivea (strain ATCC 35100 / DSM 5205 / JP2)</name>
    <dbReference type="NCBI Taxonomy" id="870187"/>
    <lineage>
        <taxon>Bacteria</taxon>
        <taxon>Pseudomonadati</taxon>
        <taxon>Pseudomonadota</taxon>
        <taxon>Gammaproteobacteria</taxon>
        <taxon>Thiotrichales</taxon>
        <taxon>Thiotrichaceae</taxon>
        <taxon>Thiothrix</taxon>
    </lineage>
</organism>
<feature type="compositionally biased region" description="Basic and acidic residues" evidence="5">
    <location>
        <begin position="1244"/>
        <end position="1261"/>
    </location>
</feature>
<feature type="domain" description="SLH" evidence="7">
    <location>
        <begin position="651"/>
        <end position="723"/>
    </location>
</feature>
<dbReference type="InterPro" id="IPR036116">
    <property type="entry name" value="FN3_sf"/>
</dbReference>
<dbReference type="Pfam" id="PF18884">
    <property type="entry name" value="TSP3_bac"/>
    <property type="match status" value="3"/>
</dbReference>
<dbReference type="GO" id="GO:0005509">
    <property type="term" value="F:calcium ion binding"/>
    <property type="evidence" value="ECO:0007669"/>
    <property type="project" value="InterPro"/>
</dbReference>
<gene>
    <name evidence="8" type="ORF">Thini_1735</name>
</gene>
<keyword evidence="3 6" id="KW-0732">Signal</keyword>
<dbReference type="InterPro" id="IPR001119">
    <property type="entry name" value="SLH_dom"/>
</dbReference>
<dbReference type="CDD" id="cd23432">
    <property type="entry name" value="beta-trefoil_Ricin_EndoBetaGal-like"/>
    <property type="match status" value="1"/>
</dbReference>
<reference evidence="9" key="1">
    <citation type="journal article" date="2011" name="Stand. Genomic Sci.">
        <title>Genome sequence of the filamentous, gliding Thiothrix nivea neotype strain (JP2(T)).</title>
        <authorList>
            <person name="Lapidus A."/>
            <person name="Nolan M."/>
            <person name="Lucas S."/>
            <person name="Glavina Del Rio T."/>
            <person name="Tice H."/>
            <person name="Cheng J.F."/>
            <person name="Tapia R."/>
            <person name="Han C."/>
            <person name="Goodwin L."/>
            <person name="Pitluck S."/>
            <person name="Liolios K."/>
            <person name="Pagani I."/>
            <person name="Ivanova N."/>
            <person name="Huntemann M."/>
            <person name="Mavromatis K."/>
            <person name="Mikhailova N."/>
            <person name="Pati A."/>
            <person name="Chen A."/>
            <person name="Palaniappan K."/>
            <person name="Land M."/>
            <person name="Brambilla E.M."/>
            <person name="Rohde M."/>
            <person name="Abt B."/>
            <person name="Verbarg S."/>
            <person name="Goker M."/>
            <person name="Bristow J."/>
            <person name="Eisen J.A."/>
            <person name="Markowitz V."/>
            <person name="Hugenholtz P."/>
            <person name="Kyrpides N.C."/>
            <person name="Klenk H.P."/>
            <person name="Woyke T."/>
        </authorList>
    </citation>
    <scope>NUCLEOTIDE SEQUENCE [LARGE SCALE GENOMIC DNA]</scope>
    <source>
        <strain evidence="9">ATCC 35100 / DSM 5205 / JP2</strain>
    </source>
</reference>
<dbReference type="PANTHER" id="PTHR37467">
    <property type="entry name" value="EXPORTED CALCIUM-BINDING GLYCOPROTEIN-RELATED"/>
    <property type="match status" value="1"/>
</dbReference>
<dbReference type="InterPro" id="IPR028974">
    <property type="entry name" value="TSP_type-3_rpt"/>
</dbReference>
<feature type="region of interest" description="Disordered" evidence="5">
    <location>
        <begin position="1226"/>
        <end position="1297"/>
    </location>
</feature>
<evidence type="ECO:0000256" key="6">
    <source>
        <dbReference type="SAM" id="SignalP"/>
    </source>
</evidence>
<keyword evidence="4" id="KW-0106">Calcium</keyword>
<proteinExistence type="predicted"/>
<dbReference type="Pfam" id="PF17963">
    <property type="entry name" value="Big_9"/>
    <property type="match status" value="1"/>
</dbReference>
<dbReference type="InterPro" id="IPR035992">
    <property type="entry name" value="Ricin_B-like_lectins"/>
</dbReference>
<feature type="chain" id="PRO_5024947972" evidence="6">
    <location>
        <begin position="23"/>
        <end position="1312"/>
    </location>
</feature>
<name>A0A656HD20_THINJ</name>
<accession>A0A656HD20</accession>
<feature type="compositionally biased region" description="Basic and acidic residues" evidence="5">
    <location>
        <begin position="1276"/>
        <end position="1286"/>
    </location>
</feature>
<evidence type="ECO:0000256" key="4">
    <source>
        <dbReference type="ARBA" id="ARBA00022837"/>
    </source>
</evidence>
<evidence type="ECO:0000313" key="9">
    <source>
        <dbReference type="Proteomes" id="UP000005317"/>
    </source>
</evidence>
<feature type="signal peptide" evidence="6">
    <location>
        <begin position="1"/>
        <end position="22"/>
    </location>
</feature>
<dbReference type="SUPFAM" id="SSF49265">
    <property type="entry name" value="Fibronectin type III"/>
    <property type="match status" value="2"/>
</dbReference>
<dbReference type="SUPFAM" id="SSF50370">
    <property type="entry name" value="Ricin B-like lectins"/>
    <property type="match status" value="1"/>
</dbReference>
<dbReference type="EMBL" id="JH651384">
    <property type="protein sequence ID" value="EIJ34317.1"/>
    <property type="molecule type" value="Genomic_DNA"/>
</dbReference>
<dbReference type="RefSeq" id="WP_002708248.1">
    <property type="nucleotide sequence ID" value="NZ_JH651384.1"/>
</dbReference>
<evidence type="ECO:0000256" key="2">
    <source>
        <dbReference type="ARBA" id="ARBA00022525"/>
    </source>
</evidence>
<dbReference type="InterPro" id="IPR053180">
    <property type="entry name" value="Ca-binding_acidic-repeat"/>
</dbReference>
<dbReference type="SUPFAM" id="SSF49452">
    <property type="entry name" value="Starch-binding domain-like"/>
    <property type="match status" value="1"/>
</dbReference>
<dbReference type="InterPro" id="IPR013784">
    <property type="entry name" value="Carb-bd-like_fold"/>
</dbReference>
<evidence type="ECO:0000256" key="1">
    <source>
        <dbReference type="ARBA" id="ARBA00004613"/>
    </source>
</evidence>
<sequence length="1312" mass="140786" precursor="true">MRKIILGFFIILGILSCGTVSADTIETFNNRWRLNDLTLNGNSQWIVKYNSSYGAYNICQKSNSSYCLNIEYGSLRSSSIQSYWHSALWTFESAESGYVRIKNKWKPDVYINVESSSTPQATTILSGWSSAQWKRTAISTSSDPLSAPSLYSPGNAAVDVAKNNYNFDWGDVSGATTYRIVVSTDSAFSGFSESSSACTNSTTCKTATTSSSSYSGFSLNPGTRYYWKVRAGNSSVGGYWASYRYFTTAYDALAAPSLYSPSNAAVDVTKNNYNFDWSSVFGATTYRIVVSTDSTFSGFSESSSACTNSTTCKTATTSSSSYSGFSLNPGTRYYWKVRAGNSSVGGYWASYRYFTTAYDALSAPALQSPGNVVSGIDKSAQNYDWSDVSSANSYRIVVSETADFSGFTDAQSGSNATCGSTCETAVITSSQYAGFTLKAGTQYYWRVRAGNTVTGQGGVWSAPRSFTTAYDAFSAPVLQAPNNAATVAKATQNFDWSDVAGANSYRIVVSETADFSGFTDAQSGSNATCGSTCETAVITSSQYAGFALKAGTQYYWRVRAGNTVTGQGGVWSAPRSFTTQENKYINVSGWAQDAADYMVQQEIIDAPANHDLRGTTPANRAELATMIYRALGGGKSNADSQFLAWAGTDFSSTFLDVNDATVWYYNQVAYLSHLLFDDGVAVFDRGAGDNMNPLFRPATNISRAWTLKAILEAWDLEPLKSFSGITMFSDVPASHPAAGYIYRAIQEGLAKGDEGKTTFRPDDMVNREDVFIILHRLMLQSANLQNKSLSKPTITQSDFSSNAKKDGTIGIRYEQPVCYGVTPPSITIQKIDEGVDTLDGVELRTVDLKVNISGGSSSCVDSNNVTHTKNLFAAWRADSGTFVDITPAGATPYSQVRWIAPDRYSSGASGDGYQVMVYVGDNLGTEVSDKIFLTISETSASTDVPSVTLDALSAQLTGSSKIVLSGTAQDGGDSSRATYGIREVELEYSIDGGNWESIIRNLSVNADGKWQHEWFVPDIAGNLTVRAQARNVEGNVNNGSVTRSATITPEMSITGYVLSYDGAPLENAEVTLNGSSTATSLTDNNGSFSFTGLLAGSYSLQAQSNGVLSNSADATVSTSTPKQQIDLVIQKSNTSPTANTDSVTTNENTPVEITLFGYDPDGDVLTYSIINQPANGTVTLVDNKAVYNPNVNWHGTDSFTFTTNDSELSSDAAIITITVNPISKDSDGDGLTDADELEIGTDPLKPDTDGDGLQDKDEVDLYKTNPLKQDTDGDGMSDKAEIDAGRDPINPMDGASGDATKIIPIIMQLLLE</sequence>
<dbReference type="Pfam" id="PF00395">
    <property type="entry name" value="SLH"/>
    <property type="match status" value="1"/>
</dbReference>
<dbReference type="Gene3D" id="4.10.1080.10">
    <property type="entry name" value="TSP type-3 repeat"/>
    <property type="match status" value="1"/>
</dbReference>
<dbReference type="Gene3D" id="2.60.40.10">
    <property type="entry name" value="Immunoglobulins"/>
    <property type="match status" value="4"/>
</dbReference>
<dbReference type="InterPro" id="IPR059100">
    <property type="entry name" value="TSP3_bac"/>
</dbReference>
<evidence type="ECO:0000256" key="3">
    <source>
        <dbReference type="ARBA" id="ARBA00022729"/>
    </source>
</evidence>
<comment type="subcellular location">
    <subcellularLocation>
        <location evidence="1">Secreted</location>
    </subcellularLocation>
</comment>
<feature type="domain" description="SLH" evidence="7">
    <location>
        <begin position="578"/>
        <end position="641"/>
    </location>
</feature>
<keyword evidence="9" id="KW-1185">Reference proteome</keyword>
<dbReference type="InterPro" id="IPR013783">
    <property type="entry name" value="Ig-like_fold"/>
</dbReference>
<dbReference type="PROSITE" id="PS51257">
    <property type="entry name" value="PROKAR_LIPOPROTEIN"/>
    <property type="match status" value="1"/>
</dbReference>
<evidence type="ECO:0000313" key="8">
    <source>
        <dbReference type="EMBL" id="EIJ34317.1"/>
    </source>
</evidence>
<dbReference type="PROSITE" id="PS51272">
    <property type="entry name" value="SLH"/>
    <property type="match status" value="3"/>
</dbReference>
<protein>
    <submittedName>
        <fullName evidence="8">S-layer domain-containing protein</fullName>
    </submittedName>
</protein>
<dbReference type="Gene3D" id="2.60.40.1120">
    <property type="entry name" value="Carboxypeptidase-like, regulatory domain"/>
    <property type="match status" value="1"/>
</dbReference>